<dbReference type="GO" id="GO:0036374">
    <property type="term" value="F:glutathione hydrolase activity"/>
    <property type="evidence" value="ECO:0007669"/>
    <property type="project" value="InterPro"/>
</dbReference>
<evidence type="ECO:0000313" key="4">
    <source>
        <dbReference type="EMBL" id="CAG7717359.1"/>
    </source>
</evidence>
<reference evidence="4" key="1">
    <citation type="submission" date="2021-06" db="EMBL/GenBank/DDBJ databases">
        <authorList>
            <person name="Hodson N. C."/>
            <person name="Mongue J. A."/>
            <person name="Jaron S. K."/>
        </authorList>
    </citation>
    <scope>NUCLEOTIDE SEQUENCE</scope>
</reference>
<dbReference type="EMBL" id="CAJVCH010045123">
    <property type="protein sequence ID" value="CAG7717359.1"/>
    <property type="molecule type" value="Genomic_DNA"/>
</dbReference>
<gene>
    <name evidence="4" type="ORF">AFUS01_LOCUS6819</name>
</gene>
<dbReference type="AlphaFoldDB" id="A0A8J2JMR1"/>
<evidence type="ECO:0000256" key="1">
    <source>
        <dbReference type="ARBA" id="ARBA00084097"/>
    </source>
</evidence>
<evidence type="ECO:0000313" key="5">
    <source>
        <dbReference type="Proteomes" id="UP000708208"/>
    </source>
</evidence>
<dbReference type="PANTHER" id="PTHR11686">
    <property type="entry name" value="GAMMA GLUTAMYL TRANSPEPTIDASE"/>
    <property type="match status" value="1"/>
</dbReference>
<dbReference type="Proteomes" id="UP000708208">
    <property type="component" value="Unassembled WGS sequence"/>
</dbReference>
<dbReference type="FunFam" id="1.10.246.130:FF:000001">
    <property type="entry name" value="Gamma-glutamyltransferase 5 isoform 1"/>
    <property type="match status" value="1"/>
</dbReference>
<dbReference type="GO" id="GO:0006751">
    <property type="term" value="P:glutathione catabolic process"/>
    <property type="evidence" value="ECO:0007669"/>
    <property type="project" value="InterPro"/>
</dbReference>
<evidence type="ECO:0008006" key="6">
    <source>
        <dbReference type="Google" id="ProtNLM"/>
    </source>
</evidence>
<keyword evidence="1" id="KW-1202">Platelet aggregation activating toxin</keyword>
<dbReference type="GO" id="GO:0005886">
    <property type="term" value="C:plasma membrane"/>
    <property type="evidence" value="ECO:0007669"/>
    <property type="project" value="TreeGrafter"/>
</dbReference>
<evidence type="ECO:0000256" key="2">
    <source>
        <dbReference type="PIRSR" id="PIRSR600101-1"/>
    </source>
</evidence>
<feature type="binding site" evidence="3">
    <location>
        <begin position="470"/>
        <end position="471"/>
    </location>
    <ligand>
        <name>L-glutamate</name>
        <dbReference type="ChEBI" id="CHEBI:29985"/>
    </ligand>
</feature>
<accession>A0A8J2JMR1</accession>
<dbReference type="OrthoDB" id="1081007at2759"/>
<dbReference type="InterPro" id="IPR000101">
    <property type="entry name" value="GGT_peptidase"/>
</dbReference>
<feature type="active site" description="Nucleophile" evidence="2">
    <location>
        <position position="400"/>
    </location>
</feature>
<dbReference type="NCBIfam" id="TIGR00066">
    <property type="entry name" value="g_glut_trans"/>
    <property type="match status" value="1"/>
</dbReference>
<keyword evidence="5" id="KW-1185">Reference proteome</keyword>
<feature type="binding site" evidence="3">
    <location>
        <position position="111"/>
    </location>
    <ligand>
        <name>L-glutamate</name>
        <dbReference type="ChEBI" id="CHEBI:29985"/>
    </ligand>
</feature>
<dbReference type="FunFam" id="3.60.20.40:FF:000001">
    <property type="entry name" value="Gamma-glutamyltranspeptidase 1"/>
    <property type="match status" value="1"/>
</dbReference>
<evidence type="ECO:0000256" key="3">
    <source>
        <dbReference type="PIRSR" id="PIRSR600101-2"/>
    </source>
</evidence>
<feature type="binding site" evidence="3">
    <location>
        <begin position="418"/>
        <end position="420"/>
    </location>
    <ligand>
        <name>L-glutamate</name>
        <dbReference type="ChEBI" id="CHEBI:29985"/>
    </ligand>
</feature>
<keyword evidence="1" id="KW-0800">Toxin</keyword>
<proteinExistence type="predicted"/>
<dbReference type="Pfam" id="PF01019">
    <property type="entry name" value="G_glu_transpept"/>
    <property type="match status" value="1"/>
</dbReference>
<name>A0A8J2JMR1_9HEXA</name>
<keyword evidence="1" id="KW-1199">Hemostasis impairing toxin</keyword>
<feature type="binding site" evidence="3">
    <location>
        <position position="493"/>
    </location>
    <ligand>
        <name>L-glutamate</name>
        <dbReference type="ChEBI" id="CHEBI:29985"/>
    </ligand>
</feature>
<sequence length="589" mass="64416">MTSRRSKTILAVLVAAAVIAAIIAAVLVLTRGDDDDGTLGKYVNASISTNAPECANIARNILEQNGTVADAAIAALLCVGVMHSQSMGVGGGFFMVYYSRAERKTYVLNAREVAPAKATDDMFEGNATWSSKGSLSVAVPGELKGYWEIYKKFGGGVKWETLFQPTIKLCEDGFEVDSHTANALQVRRDDILTEPTMAEIFRDPKTQDVYKLGDIITRPVFAQTLRKIANDSVNGGNLLYQRESQLAQWFVEDLQRLGGIMTIEDLENYQAKWLEPIEEPVVGGFTVHTMPPPGSGALLTFIMRILNKYELNSRSITAGNIGITTLHLIVEAFKHAYAKRTILGDPFDEEIADVVHELVYNLTQSSEYLESVHSKIKLNSTSNNWEDYGAEFYVPDDHGTSHVSIIGPNGDAISVTSTVNLYFGAKIRSNRTGIIYNDEMDDFSSPNITNSFGVPPSPNNFIKPGKTPLSSMSPTIFTDSDGNARLVIGAAGGTSITTSTTYVAIRNLWFNENIKEAIDAPRIHHQLAPMELQHENRLQDDWVKGLAQIGHKMAPVSLASSRVMGVARSTNGVLWANCDFRVACSIDGF</sequence>
<comment type="caution">
    <text evidence="4">The sequence shown here is derived from an EMBL/GenBank/DDBJ whole genome shotgun (WGS) entry which is preliminary data.</text>
</comment>
<dbReference type="PANTHER" id="PTHR11686:SF9">
    <property type="entry name" value="RE13973P"/>
    <property type="match status" value="1"/>
</dbReference>
<feature type="binding site" evidence="3">
    <location>
        <position position="442"/>
    </location>
    <ligand>
        <name>L-glutamate</name>
        <dbReference type="ChEBI" id="CHEBI:29985"/>
    </ligand>
</feature>
<organism evidence="4 5">
    <name type="scientific">Allacma fusca</name>
    <dbReference type="NCBI Taxonomy" id="39272"/>
    <lineage>
        <taxon>Eukaryota</taxon>
        <taxon>Metazoa</taxon>
        <taxon>Ecdysozoa</taxon>
        <taxon>Arthropoda</taxon>
        <taxon>Hexapoda</taxon>
        <taxon>Collembola</taxon>
        <taxon>Symphypleona</taxon>
        <taxon>Sminthuridae</taxon>
        <taxon>Allacma</taxon>
    </lineage>
</organism>
<protein>
    <recommendedName>
        <fullName evidence="6">Gamma-glutamyltranspeptidase 1</fullName>
    </recommendedName>
</protein>